<dbReference type="PANTHER" id="PTHR42776:SF27">
    <property type="entry name" value="DIPEPTIDYL PEPTIDASE FAMILY MEMBER 6"/>
    <property type="match status" value="1"/>
</dbReference>
<feature type="domain" description="Peptidase S9 prolyl oligopeptidase catalytic" evidence="3">
    <location>
        <begin position="679"/>
        <end position="773"/>
    </location>
</feature>
<organism evidence="4 5">
    <name type="scientific">Sphingobium chlorophenolicum L-1</name>
    <dbReference type="NCBI Taxonomy" id="690566"/>
    <lineage>
        <taxon>Bacteria</taxon>
        <taxon>Pseudomonadati</taxon>
        <taxon>Pseudomonadota</taxon>
        <taxon>Alphaproteobacteria</taxon>
        <taxon>Sphingomonadales</taxon>
        <taxon>Sphingomonadaceae</taxon>
        <taxon>Sphingobium</taxon>
    </lineage>
</organism>
<reference evidence="4 5" key="1">
    <citation type="submission" date="2011-05" db="EMBL/GenBank/DDBJ databases">
        <title>Complete sequence of chromosome 1 of Sphingobium chlorophenolicum L-1.</title>
        <authorList>
            <consortium name="US DOE Joint Genome Institute"/>
            <person name="Lucas S."/>
            <person name="Han J."/>
            <person name="Lapidus A."/>
            <person name="Cheng J.-F."/>
            <person name="Goodwin L."/>
            <person name="Pitluck S."/>
            <person name="Peters L."/>
            <person name="Daligault H."/>
            <person name="Han C."/>
            <person name="Tapia R."/>
            <person name="Land M."/>
            <person name="Hauser L."/>
            <person name="Kyrpides N."/>
            <person name="Ivanova N."/>
            <person name="Pagani I."/>
            <person name="Turner P."/>
            <person name="Copley S."/>
            <person name="Woyke T."/>
        </authorList>
    </citation>
    <scope>NUCLEOTIDE SEQUENCE [LARGE SCALE GENOMIC DNA]</scope>
    <source>
        <strain evidence="4 5">L-1</strain>
    </source>
</reference>
<gene>
    <name evidence="4" type="ORF">Sphch_2714</name>
</gene>
<feature type="region of interest" description="Disordered" evidence="2">
    <location>
        <begin position="776"/>
        <end position="800"/>
    </location>
</feature>
<name>F6F0N5_SPHCR</name>
<dbReference type="STRING" id="690566.Sphch_2714"/>
<dbReference type="Gene3D" id="3.40.50.1820">
    <property type="entry name" value="alpha/beta hydrolase"/>
    <property type="match status" value="1"/>
</dbReference>
<dbReference type="Proteomes" id="UP000007150">
    <property type="component" value="Chromosome 1"/>
</dbReference>
<dbReference type="KEGG" id="sch:Sphch_2714"/>
<keyword evidence="5" id="KW-1185">Reference proteome</keyword>
<dbReference type="InterPro" id="IPR029058">
    <property type="entry name" value="AB_hydrolase_fold"/>
</dbReference>
<dbReference type="InterPro" id="IPR001375">
    <property type="entry name" value="Peptidase_S9_cat"/>
</dbReference>
<evidence type="ECO:0000256" key="2">
    <source>
        <dbReference type="SAM" id="MobiDB-lite"/>
    </source>
</evidence>
<dbReference type="Pfam" id="PF00326">
    <property type="entry name" value="Peptidase_S9"/>
    <property type="match status" value="2"/>
</dbReference>
<evidence type="ECO:0000313" key="5">
    <source>
        <dbReference type="Proteomes" id="UP000007150"/>
    </source>
</evidence>
<dbReference type="GO" id="GO:0006508">
    <property type="term" value="P:proteolysis"/>
    <property type="evidence" value="ECO:0007669"/>
    <property type="project" value="InterPro"/>
</dbReference>
<dbReference type="HOGENOM" id="CLU_348412_0_0_5"/>
<keyword evidence="1" id="KW-0378">Hydrolase</keyword>
<sequence>MHCWRIFWAAVLLIFGGTAVARTYTVEDLLRTEDLGALAFDPQDRWLVYERQESFLHMSRFDMLARAAVLRSRLYRVDLRAPFRAIPLLPDTHPGTILYGFSPAGSHLAVGRLMGERWQLGIVTMATGAVRWLDLSPDYHPFHVTLRWISDARLVVIACASGQRPWWLRTDSLPADRLPPRWAATRSGKAPAVTAIGSGRFRGTGDRLAENRLVLVEAASGDATVLATGHFLAMAVAPDRDHVALIEQGEAAPLPQDRAVGLIDMPFRQRLSLYDLRHRTIWRPCADCDVQGVVQWSGEGRSLAFVARRAAEDWPAARPFRLDIERRSLTRLDGHGIVPAIAEFPDGSARMPFAWRGSDILLFGRPALNPEGRTEWYRLRENGTAQPLTAALPEVAAELARVGRCQAAMRTADGPWCLDGPQPRPMQEPGKGFIDTIARLRLFSGEGGGPGQIERVETSPSGDIKAVRLLAADGTKSLIVAMAGRTALIDRLNLHLRNVQPAQARPISYRLPGGGRASGWLYLPPGAAAGRQYPLVVIPYPGQINGERPPAGQGLASARFHTNAQILAGGGYAVLLPGLPSGAAASDPIPAFVEEVDRAVIAAVATGAVDPDRIALWGHSFGGYAAAAIASRSCRYASVIASAGVYDLGSVPGIFGPTLRLAPELALPIGSQFAWAETGQARLGVPPWIDPAAYVAASPFYRAGHITAPMLIIAADRDPSPMQQAEQLFSALYRQDKDAQLLTYWGEGHVVGSPANVRDLYARVFAWLADTMNRPRKAPCGQHGSPPAGLARRAPNVPSG</sequence>
<proteinExistence type="predicted"/>
<dbReference type="PANTHER" id="PTHR42776">
    <property type="entry name" value="SERINE PEPTIDASE S9 FAMILY MEMBER"/>
    <property type="match status" value="1"/>
</dbReference>
<dbReference type="AlphaFoldDB" id="F6F0N5"/>
<protein>
    <recommendedName>
        <fullName evidence="3">Peptidase S9 prolyl oligopeptidase catalytic domain-containing protein</fullName>
    </recommendedName>
</protein>
<evidence type="ECO:0000313" key="4">
    <source>
        <dbReference type="EMBL" id="AEG50357.1"/>
    </source>
</evidence>
<feature type="domain" description="Peptidase S9 prolyl oligopeptidase catalytic" evidence="3">
    <location>
        <begin position="599"/>
        <end position="648"/>
    </location>
</feature>
<evidence type="ECO:0000259" key="3">
    <source>
        <dbReference type="Pfam" id="PF00326"/>
    </source>
</evidence>
<dbReference type="SUPFAM" id="SSF53474">
    <property type="entry name" value="alpha/beta-Hydrolases"/>
    <property type="match status" value="1"/>
</dbReference>
<dbReference type="SUPFAM" id="SSF82171">
    <property type="entry name" value="DPP6 N-terminal domain-like"/>
    <property type="match status" value="1"/>
</dbReference>
<dbReference type="GO" id="GO:0004252">
    <property type="term" value="F:serine-type endopeptidase activity"/>
    <property type="evidence" value="ECO:0007669"/>
    <property type="project" value="TreeGrafter"/>
</dbReference>
<dbReference type="EMBL" id="CP002798">
    <property type="protein sequence ID" value="AEG50357.1"/>
    <property type="molecule type" value="Genomic_DNA"/>
</dbReference>
<accession>F6F0N5</accession>
<evidence type="ECO:0000256" key="1">
    <source>
        <dbReference type="ARBA" id="ARBA00022801"/>
    </source>
</evidence>